<feature type="domain" description="DUF4982" evidence="8">
    <location>
        <begin position="624"/>
        <end position="682"/>
    </location>
</feature>
<evidence type="ECO:0000256" key="4">
    <source>
        <dbReference type="SAM" id="SignalP"/>
    </source>
</evidence>
<feature type="domain" description="Glycoside hydrolase family 2 immunoglobulin-like beta-sandwich" evidence="5">
    <location>
        <begin position="190"/>
        <end position="290"/>
    </location>
</feature>
<dbReference type="SUPFAM" id="SSF49303">
    <property type="entry name" value="beta-Galactosidase/glucuronidase domain"/>
    <property type="match status" value="1"/>
</dbReference>
<dbReference type="InterPro" id="IPR023232">
    <property type="entry name" value="Glyco_hydro_2_AS"/>
</dbReference>
<name>A0ABW5TQW5_9SPHI</name>
<feature type="signal peptide" evidence="4">
    <location>
        <begin position="1"/>
        <end position="21"/>
    </location>
</feature>
<evidence type="ECO:0000259" key="6">
    <source>
        <dbReference type="Pfam" id="PF02836"/>
    </source>
</evidence>
<dbReference type="SUPFAM" id="SSF49373">
    <property type="entry name" value="Invasin/intimin cell-adhesion fragments"/>
    <property type="match status" value="1"/>
</dbReference>
<dbReference type="PRINTS" id="PR00132">
    <property type="entry name" value="GLHYDRLASE2"/>
</dbReference>
<proteinExistence type="inferred from homology"/>
<dbReference type="SUPFAM" id="SSF49785">
    <property type="entry name" value="Galactose-binding domain-like"/>
    <property type="match status" value="1"/>
</dbReference>
<dbReference type="PANTHER" id="PTHR42732:SF1">
    <property type="entry name" value="BETA-MANNOSIDASE"/>
    <property type="match status" value="1"/>
</dbReference>
<feature type="chain" id="PRO_5045655315" evidence="4">
    <location>
        <begin position="22"/>
        <end position="802"/>
    </location>
</feature>
<dbReference type="Pfam" id="PF00703">
    <property type="entry name" value="Glyco_hydro_2"/>
    <property type="match status" value="1"/>
</dbReference>
<dbReference type="Proteomes" id="UP001597546">
    <property type="component" value="Unassembled WGS sequence"/>
</dbReference>
<feature type="domain" description="Glycoside hydrolase family 2" evidence="9">
    <location>
        <begin position="696"/>
        <end position="796"/>
    </location>
</feature>
<dbReference type="InterPro" id="IPR008964">
    <property type="entry name" value="Invasin/intimin_cell_adhesion"/>
</dbReference>
<dbReference type="PANTHER" id="PTHR42732">
    <property type="entry name" value="BETA-GALACTOSIDASE"/>
    <property type="match status" value="1"/>
</dbReference>
<dbReference type="InterPro" id="IPR008979">
    <property type="entry name" value="Galactose-bd-like_sf"/>
</dbReference>
<dbReference type="GO" id="GO:0016787">
    <property type="term" value="F:hydrolase activity"/>
    <property type="evidence" value="ECO:0007669"/>
    <property type="project" value="UniProtKB-KW"/>
</dbReference>
<dbReference type="Gene3D" id="3.20.20.80">
    <property type="entry name" value="Glycosidases"/>
    <property type="match status" value="1"/>
</dbReference>
<dbReference type="InterPro" id="IPR006103">
    <property type="entry name" value="Glyco_hydro_2_cat"/>
</dbReference>
<evidence type="ECO:0000313" key="11">
    <source>
        <dbReference type="Proteomes" id="UP001597546"/>
    </source>
</evidence>
<dbReference type="Pfam" id="PF02837">
    <property type="entry name" value="Glyco_hydro_2_N"/>
    <property type="match status" value="1"/>
</dbReference>
<dbReference type="Pfam" id="PF16355">
    <property type="entry name" value="DUF4982"/>
    <property type="match status" value="1"/>
</dbReference>
<dbReference type="InterPro" id="IPR013783">
    <property type="entry name" value="Ig-like_fold"/>
</dbReference>
<organism evidence="10 11">
    <name type="scientific">Pedobacter alpinus</name>
    <dbReference type="NCBI Taxonomy" id="1590643"/>
    <lineage>
        <taxon>Bacteria</taxon>
        <taxon>Pseudomonadati</taxon>
        <taxon>Bacteroidota</taxon>
        <taxon>Sphingobacteriia</taxon>
        <taxon>Sphingobacteriales</taxon>
        <taxon>Sphingobacteriaceae</taxon>
        <taxon>Pedobacter</taxon>
    </lineage>
</organism>
<comment type="similarity">
    <text evidence="1">Belongs to the glycosyl hydrolase 2 family.</text>
</comment>
<protein>
    <submittedName>
        <fullName evidence="10">Glycoside hydrolase family 2 TIM barrel-domain containing protein</fullName>
    </submittedName>
</protein>
<evidence type="ECO:0000259" key="5">
    <source>
        <dbReference type="Pfam" id="PF00703"/>
    </source>
</evidence>
<accession>A0ABW5TQW5</accession>
<evidence type="ECO:0000256" key="3">
    <source>
        <dbReference type="ARBA" id="ARBA00023295"/>
    </source>
</evidence>
<dbReference type="EMBL" id="JBHULV010000021">
    <property type="protein sequence ID" value="MFD2731334.1"/>
    <property type="molecule type" value="Genomic_DNA"/>
</dbReference>
<dbReference type="InterPro" id="IPR006101">
    <property type="entry name" value="Glyco_hydro_2"/>
</dbReference>
<keyword evidence="3" id="KW-0326">Glycosidase</keyword>
<dbReference type="InterPro" id="IPR051913">
    <property type="entry name" value="GH2_Domain-Containing"/>
</dbReference>
<keyword evidence="4" id="KW-0732">Signal</keyword>
<gene>
    <name evidence="10" type="ORF">ACFSSE_06420</name>
</gene>
<dbReference type="InterPro" id="IPR036156">
    <property type="entry name" value="Beta-gal/glucu_dom_sf"/>
</dbReference>
<dbReference type="PROSITE" id="PS00608">
    <property type="entry name" value="GLYCOSYL_HYDROL_F2_2"/>
    <property type="match status" value="1"/>
</dbReference>
<keyword evidence="11" id="KW-1185">Reference proteome</keyword>
<dbReference type="Gene3D" id="2.60.120.260">
    <property type="entry name" value="Galactose-binding domain-like"/>
    <property type="match status" value="1"/>
</dbReference>
<reference evidence="11" key="1">
    <citation type="journal article" date="2019" name="Int. J. Syst. Evol. Microbiol.">
        <title>The Global Catalogue of Microorganisms (GCM) 10K type strain sequencing project: providing services to taxonomists for standard genome sequencing and annotation.</title>
        <authorList>
            <consortium name="The Broad Institute Genomics Platform"/>
            <consortium name="The Broad Institute Genome Sequencing Center for Infectious Disease"/>
            <person name="Wu L."/>
            <person name="Ma J."/>
        </authorList>
    </citation>
    <scope>NUCLEOTIDE SEQUENCE [LARGE SCALE GENOMIC DNA]</scope>
    <source>
        <strain evidence="11">KCTC 42456</strain>
    </source>
</reference>
<evidence type="ECO:0000313" key="10">
    <source>
        <dbReference type="EMBL" id="MFD2731334.1"/>
    </source>
</evidence>
<evidence type="ECO:0000256" key="1">
    <source>
        <dbReference type="ARBA" id="ARBA00007401"/>
    </source>
</evidence>
<dbReference type="InterPro" id="IPR006104">
    <property type="entry name" value="Glyco_hydro_2_N"/>
</dbReference>
<evidence type="ECO:0000256" key="2">
    <source>
        <dbReference type="ARBA" id="ARBA00022801"/>
    </source>
</evidence>
<dbReference type="Pfam" id="PF18565">
    <property type="entry name" value="Glyco_hydro2_C5"/>
    <property type="match status" value="1"/>
</dbReference>
<dbReference type="SUPFAM" id="SSF51445">
    <property type="entry name" value="(Trans)glycosidases"/>
    <property type="match status" value="1"/>
</dbReference>
<evidence type="ECO:0000259" key="9">
    <source>
        <dbReference type="Pfam" id="PF18565"/>
    </source>
</evidence>
<dbReference type="RefSeq" id="WP_379042681.1">
    <property type="nucleotide sequence ID" value="NZ_JBHSKW010000026.1"/>
</dbReference>
<dbReference type="InterPro" id="IPR006102">
    <property type="entry name" value="Ig-like_GH2"/>
</dbReference>
<feature type="domain" description="Glycosyl hydrolases family 2 sugar binding" evidence="7">
    <location>
        <begin position="82"/>
        <end position="177"/>
    </location>
</feature>
<dbReference type="InterPro" id="IPR032311">
    <property type="entry name" value="DUF4982"/>
</dbReference>
<sequence length="802" mass="91179">MILKRIYLFLTFMLAFSAAFSQRVSKDFNANWKFYLGDDSTLRYAIKDSSKLEKVQLPHDWSVKGAFSEKHSTTSQQGALPAGLGWYVKTFNVAYTDKNKKIYIEFDGIYRNATVYLNGKKIGFRPYGYSSYRYDLTQNIVFGKAHYIAVKVDNSEQPSSRWYTGSGIYRNVRLITTNPIAVAHWGTFVSTPKVDEKLANVNLEVSIQNSQSTLQSVKVISTILDAKGKTISKASSNLNLKDSLNSVNQNFVVKNPKLWSPENPYLYQVKTQILVGKNQVDEYITPLGIRTFYFDTAKGFFFNGKAMKILGVCMHHDLGAIGAVVNESAIRRQLKILKDMGTNAIRVSHNPPSAEFLNLCDEMGFLVMDESFDMWRKRKNKFDYHLEFEEWHERDTRDMVLRDRNHPSVFMWSVGNEIREQFDQSGTKIIKELVDIVKKYDPTREVTTAMTELEPKKNFITKADAINVLGFNYKHKLYATLRDSFPNKTFLATETASALATRGVYIQPQDTVQLWPANSRNKYMENLNGDWTVSAYDNVAAYWGTSHEESWLAVKNKPYMAGLFVWSGFDYLGEPHPFNYPARSSYYGIIDLAGIPKDVYYMYQSEWTNKPVLHLLPHWNWKEGQKVEVWAYYNQADEVELYLNGISQGIRRKTENEAHVSWSVIYKAGSIKAVSRTNGKVVLTEEIKTAKAAVQITLKADKETIRADGKEISFITVSVADEDRILVPDAMNNITFELVGDAEISAVDNGFQANLQSFQANHINLFNGKAVIMIKGDEAGEVILKACSPGLNSTTLKLNLTK</sequence>
<comment type="caution">
    <text evidence="10">The sequence shown here is derived from an EMBL/GenBank/DDBJ whole genome shotgun (WGS) entry which is preliminary data.</text>
</comment>
<feature type="domain" description="Glycoside hydrolase family 2 catalytic" evidence="6">
    <location>
        <begin position="298"/>
        <end position="480"/>
    </location>
</feature>
<evidence type="ECO:0000259" key="7">
    <source>
        <dbReference type="Pfam" id="PF02837"/>
    </source>
</evidence>
<dbReference type="Gene3D" id="2.60.40.10">
    <property type="entry name" value="Immunoglobulins"/>
    <property type="match status" value="3"/>
</dbReference>
<dbReference type="InterPro" id="IPR040605">
    <property type="entry name" value="Glyco_hydro2_dom5"/>
</dbReference>
<dbReference type="Pfam" id="PF02836">
    <property type="entry name" value="Glyco_hydro_2_C"/>
    <property type="match status" value="1"/>
</dbReference>
<dbReference type="InterPro" id="IPR017853">
    <property type="entry name" value="GH"/>
</dbReference>
<keyword evidence="2 10" id="KW-0378">Hydrolase</keyword>
<evidence type="ECO:0000259" key="8">
    <source>
        <dbReference type="Pfam" id="PF16355"/>
    </source>
</evidence>